<dbReference type="Proteomes" id="UP001603857">
    <property type="component" value="Unassembled WGS sequence"/>
</dbReference>
<protein>
    <submittedName>
        <fullName evidence="1">Uncharacterized protein</fullName>
    </submittedName>
</protein>
<reference evidence="1 2" key="1">
    <citation type="submission" date="2024-08" db="EMBL/GenBank/DDBJ databases">
        <title>Insights into the chromosomal genome structure of Flemingia macrophylla.</title>
        <authorList>
            <person name="Ding Y."/>
            <person name="Zhao Y."/>
            <person name="Bi W."/>
            <person name="Wu M."/>
            <person name="Zhao G."/>
            <person name="Gong Y."/>
            <person name="Li W."/>
            <person name="Zhang P."/>
        </authorList>
    </citation>
    <scope>NUCLEOTIDE SEQUENCE [LARGE SCALE GENOMIC DNA]</scope>
    <source>
        <strain evidence="1">DYQJB</strain>
        <tissue evidence="1">Leaf</tissue>
    </source>
</reference>
<dbReference type="EMBL" id="JBGMDY010000007">
    <property type="protein sequence ID" value="KAL2327181.1"/>
    <property type="molecule type" value="Genomic_DNA"/>
</dbReference>
<keyword evidence="2" id="KW-1185">Reference proteome</keyword>
<name>A0ABD1LUH2_9FABA</name>
<dbReference type="AlphaFoldDB" id="A0ABD1LUH2"/>
<accession>A0ABD1LUH2</accession>
<organism evidence="1 2">
    <name type="scientific">Flemingia macrophylla</name>
    <dbReference type="NCBI Taxonomy" id="520843"/>
    <lineage>
        <taxon>Eukaryota</taxon>
        <taxon>Viridiplantae</taxon>
        <taxon>Streptophyta</taxon>
        <taxon>Embryophyta</taxon>
        <taxon>Tracheophyta</taxon>
        <taxon>Spermatophyta</taxon>
        <taxon>Magnoliopsida</taxon>
        <taxon>eudicotyledons</taxon>
        <taxon>Gunneridae</taxon>
        <taxon>Pentapetalae</taxon>
        <taxon>rosids</taxon>
        <taxon>fabids</taxon>
        <taxon>Fabales</taxon>
        <taxon>Fabaceae</taxon>
        <taxon>Papilionoideae</taxon>
        <taxon>50 kb inversion clade</taxon>
        <taxon>NPAAA clade</taxon>
        <taxon>indigoferoid/millettioid clade</taxon>
        <taxon>Phaseoleae</taxon>
        <taxon>Flemingia</taxon>
    </lineage>
</organism>
<proteinExistence type="predicted"/>
<evidence type="ECO:0000313" key="1">
    <source>
        <dbReference type="EMBL" id="KAL2327181.1"/>
    </source>
</evidence>
<evidence type="ECO:0000313" key="2">
    <source>
        <dbReference type="Proteomes" id="UP001603857"/>
    </source>
</evidence>
<comment type="caution">
    <text evidence="1">The sequence shown here is derived from an EMBL/GenBank/DDBJ whole genome shotgun (WGS) entry which is preliminary data.</text>
</comment>
<gene>
    <name evidence="1" type="ORF">Fmac_020608</name>
</gene>
<sequence length="50" mass="5408">MAHLLSLFASCGLQSPFDDCISQTNLSSSPCLIHKRTNENLHSSSTNLTS</sequence>